<dbReference type="InterPro" id="IPR050446">
    <property type="entry name" value="FAD-oxidoreductase/Apoptosis"/>
</dbReference>
<evidence type="ECO:0000313" key="8">
    <source>
        <dbReference type="Proteomes" id="UP000193247"/>
    </source>
</evidence>
<evidence type="ECO:0000256" key="3">
    <source>
        <dbReference type="ARBA" id="ARBA00022827"/>
    </source>
</evidence>
<feature type="domain" description="Reductase C-terminal" evidence="6">
    <location>
        <begin position="322"/>
        <end position="392"/>
    </location>
</feature>
<dbReference type="InterPro" id="IPR016156">
    <property type="entry name" value="FAD/NAD-linked_Rdtase_dimer_sf"/>
</dbReference>
<dbReference type="PANTHER" id="PTHR43557:SF2">
    <property type="entry name" value="RIESKE DOMAIN-CONTAINING PROTEIN-RELATED"/>
    <property type="match status" value="1"/>
</dbReference>
<dbReference type="STRING" id="1430326.B8W66_12345"/>
<dbReference type="SUPFAM" id="SSF51905">
    <property type="entry name" value="FAD/NAD(P)-binding domain"/>
    <property type="match status" value="2"/>
</dbReference>
<feature type="domain" description="FAD/NAD(P)-binding" evidence="5">
    <location>
        <begin position="6"/>
        <end position="301"/>
    </location>
</feature>
<evidence type="ECO:0000256" key="4">
    <source>
        <dbReference type="ARBA" id="ARBA00023002"/>
    </source>
</evidence>
<dbReference type="Pfam" id="PF14759">
    <property type="entry name" value="Reductase_C"/>
    <property type="match status" value="1"/>
</dbReference>
<sequence length="414" mass="44910">MNREAVVIVGASVGGVRTAQALRAADYRGRIVLFSDEPVTPYDKPPLSKGFLAGGVTADDVTLLGHADADRLGIEMRLGCRVTELHLAHNEVKLKSGERLAFRHLVIATGARARPSPWGQPDGVHLLRTLDDSKRLRADLERGGRLVVIGGGFIGAETAATARSMGLTVTLVDPCRVPMERVLGPEIGERFLQLHESKGVTTYFGIGVGGIDGHRGRFRVELTNGRILHADCIVVGIGAIPNDEWLASSGLHIDNGVICDKYLRAVDAPDVFAVGDVCRWQNPRHDRLTRIEHWTNAVDQAAAVAHNITQPSDPVAYDPVEYVWSDQYDWKIRIAGVACLADGRHVEVIGDNAGRFAGLYSPDGRTFAGIVVVNWPRALIAGRKALTERTPYPVIRRALAQLAEARYPTATGAR</sequence>
<evidence type="ECO:0000256" key="1">
    <source>
        <dbReference type="ARBA" id="ARBA00001974"/>
    </source>
</evidence>
<evidence type="ECO:0000259" key="6">
    <source>
        <dbReference type="Pfam" id="PF14759"/>
    </source>
</evidence>
<keyword evidence="4" id="KW-0560">Oxidoreductase</keyword>
<protein>
    <submittedName>
        <fullName evidence="7">FAD-dependent oxidoreductase</fullName>
    </submittedName>
</protein>
<dbReference type="PRINTS" id="PR00368">
    <property type="entry name" value="FADPNR"/>
</dbReference>
<organism evidence="7 8">
    <name type="scientific">Mycobacterium decipiens</name>
    <dbReference type="NCBI Taxonomy" id="1430326"/>
    <lineage>
        <taxon>Bacteria</taxon>
        <taxon>Bacillati</taxon>
        <taxon>Actinomycetota</taxon>
        <taxon>Actinomycetes</taxon>
        <taxon>Mycobacteriales</taxon>
        <taxon>Mycobacteriaceae</taxon>
        <taxon>Mycobacterium</taxon>
    </lineage>
</organism>
<evidence type="ECO:0000256" key="2">
    <source>
        <dbReference type="ARBA" id="ARBA00022630"/>
    </source>
</evidence>
<evidence type="ECO:0000313" key="7">
    <source>
        <dbReference type="EMBL" id="OSC40664.1"/>
    </source>
</evidence>
<keyword evidence="3" id="KW-0274">FAD</keyword>
<name>A0A1X2LUQ5_9MYCO</name>
<reference evidence="7 8" key="1">
    <citation type="submission" date="2017-04" db="EMBL/GenBank/DDBJ databases">
        <title>The new phylogeny of genus Mycobacterium.</title>
        <authorList>
            <person name="Tortoli E."/>
            <person name="Trovato A."/>
            <person name="Cirillo D.M."/>
        </authorList>
    </citation>
    <scope>NUCLEOTIDE SEQUENCE [LARGE SCALE GENOMIC DNA]</scope>
    <source>
        <strain evidence="7 8">TBL 1200985</strain>
    </source>
</reference>
<dbReference type="OrthoDB" id="4213189at2"/>
<dbReference type="Gene3D" id="3.30.390.30">
    <property type="match status" value="1"/>
</dbReference>
<accession>A0A1X2LUQ5</accession>
<evidence type="ECO:0000259" key="5">
    <source>
        <dbReference type="Pfam" id="PF07992"/>
    </source>
</evidence>
<dbReference type="PRINTS" id="PR00411">
    <property type="entry name" value="PNDRDTASEI"/>
</dbReference>
<dbReference type="RefSeq" id="WP_085325306.1">
    <property type="nucleotide sequence ID" value="NZ_NCXP01000012.1"/>
</dbReference>
<dbReference type="PANTHER" id="PTHR43557">
    <property type="entry name" value="APOPTOSIS-INDUCING FACTOR 1"/>
    <property type="match status" value="1"/>
</dbReference>
<dbReference type="InterPro" id="IPR036188">
    <property type="entry name" value="FAD/NAD-bd_sf"/>
</dbReference>
<dbReference type="SUPFAM" id="SSF55424">
    <property type="entry name" value="FAD/NAD-linked reductases, dimerisation (C-terminal) domain"/>
    <property type="match status" value="1"/>
</dbReference>
<dbReference type="GO" id="GO:0005737">
    <property type="term" value="C:cytoplasm"/>
    <property type="evidence" value="ECO:0007669"/>
    <property type="project" value="TreeGrafter"/>
</dbReference>
<proteinExistence type="predicted"/>
<dbReference type="InterPro" id="IPR028202">
    <property type="entry name" value="Reductase_C"/>
</dbReference>
<gene>
    <name evidence="7" type="ORF">B8W66_12345</name>
</gene>
<keyword evidence="8" id="KW-1185">Reference proteome</keyword>
<dbReference type="AlphaFoldDB" id="A0A1X2LUQ5"/>
<dbReference type="Pfam" id="PF07992">
    <property type="entry name" value="Pyr_redox_2"/>
    <property type="match status" value="1"/>
</dbReference>
<dbReference type="Gene3D" id="3.50.50.60">
    <property type="entry name" value="FAD/NAD(P)-binding domain"/>
    <property type="match status" value="2"/>
</dbReference>
<dbReference type="EMBL" id="NCXP01000012">
    <property type="protein sequence ID" value="OSC40664.1"/>
    <property type="molecule type" value="Genomic_DNA"/>
</dbReference>
<comment type="caution">
    <text evidence="7">The sequence shown here is derived from an EMBL/GenBank/DDBJ whole genome shotgun (WGS) entry which is preliminary data.</text>
</comment>
<dbReference type="Proteomes" id="UP000193247">
    <property type="component" value="Unassembled WGS sequence"/>
</dbReference>
<dbReference type="InterPro" id="IPR023753">
    <property type="entry name" value="FAD/NAD-binding_dom"/>
</dbReference>
<comment type="cofactor">
    <cofactor evidence="1">
        <name>FAD</name>
        <dbReference type="ChEBI" id="CHEBI:57692"/>
    </cofactor>
</comment>
<dbReference type="GO" id="GO:0016651">
    <property type="term" value="F:oxidoreductase activity, acting on NAD(P)H"/>
    <property type="evidence" value="ECO:0007669"/>
    <property type="project" value="TreeGrafter"/>
</dbReference>
<keyword evidence="2" id="KW-0285">Flavoprotein</keyword>